<comment type="caution">
    <text evidence="1">The sequence shown here is derived from an EMBL/GenBank/DDBJ whole genome shotgun (WGS) entry which is preliminary data.</text>
</comment>
<proteinExistence type="predicted"/>
<dbReference type="AlphaFoldDB" id="A0A4R5NJT4"/>
<evidence type="ECO:0008006" key="3">
    <source>
        <dbReference type="Google" id="ProtNLM"/>
    </source>
</evidence>
<dbReference type="RefSeq" id="WP_010018127.1">
    <property type="nucleotide sequence ID" value="NZ_CAJJMR010000001.1"/>
</dbReference>
<gene>
    <name evidence="1" type="ORF">C5L30_000128</name>
</gene>
<evidence type="ECO:0000313" key="1">
    <source>
        <dbReference type="EMBL" id="TDG74893.1"/>
    </source>
</evidence>
<organism evidence="1 2">
    <name type="scientific">Companilactobacillus farciminis</name>
    <dbReference type="NCBI Taxonomy" id="1612"/>
    <lineage>
        <taxon>Bacteria</taxon>
        <taxon>Bacillati</taxon>
        <taxon>Bacillota</taxon>
        <taxon>Bacilli</taxon>
        <taxon>Lactobacillales</taxon>
        <taxon>Lactobacillaceae</taxon>
        <taxon>Companilactobacillus</taxon>
    </lineage>
</organism>
<dbReference type="EMBL" id="PUFN01000002">
    <property type="protein sequence ID" value="TDG74893.1"/>
    <property type="molecule type" value="Genomic_DNA"/>
</dbReference>
<protein>
    <recommendedName>
        <fullName evidence="3">GRAM domain-containing protein</fullName>
    </recommendedName>
</protein>
<dbReference type="Proteomes" id="UP000295257">
    <property type="component" value="Unassembled WGS sequence"/>
</dbReference>
<accession>A0A4R5NJT4</accession>
<name>A0A4R5NJT4_9LACO</name>
<reference evidence="1 2" key="1">
    <citation type="journal article" date="2019" name="Appl. Microbiol. Biotechnol.">
        <title>Uncovering carbohydrate metabolism through a genotype-phenotype association study of 56 lactic acid bacteria genomes.</title>
        <authorList>
            <person name="Buron-Moles G."/>
            <person name="Chailyan A."/>
            <person name="Dolejs I."/>
            <person name="Forster J."/>
            <person name="Miks M.H."/>
        </authorList>
    </citation>
    <scope>NUCLEOTIDE SEQUENCE [LARGE SCALE GENOMIC DNA]</scope>
    <source>
        <strain evidence="1 2">ATCC 29644</strain>
    </source>
</reference>
<sequence>MFAYVEIIDLEEKVSYGYSNFSFSNGVLSVRPIKGMLGTSTQNIPIKEITDVKEDTYYGWNRISFKFADKTYSFLYSGYGEFDYLKEHLMTEIMA</sequence>
<keyword evidence="2" id="KW-1185">Reference proteome</keyword>
<dbReference type="STRING" id="1612.ABB44_03400"/>
<evidence type="ECO:0000313" key="2">
    <source>
        <dbReference type="Proteomes" id="UP000295257"/>
    </source>
</evidence>